<evidence type="ECO:0000256" key="6">
    <source>
        <dbReference type="ARBA" id="ARBA00022695"/>
    </source>
</evidence>
<keyword evidence="4" id="KW-0808">Transferase</keyword>
<evidence type="ECO:0000256" key="4">
    <source>
        <dbReference type="ARBA" id="ARBA00022679"/>
    </source>
</evidence>
<evidence type="ECO:0000256" key="1">
    <source>
        <dbReference type="ARBA" id="ARBA00004651"/>
    </source>
</evidence>
<dbReference type="PANTHER" id="PTHR46382:SF1">
    <property type="entry name" value="PHOSPHATIDATE CYTIDYLYLTRANSFERASE"/>
    <property type="match status" value="1"/>
</dbReference>
<evidence type="ECO:0000256" key="9">
    <source>
        <dbReference type="ARBA" id="ARBA00023136"/>
    </source>
</evidence>
<reference evidence="14" key="1">
    <citation type="submission" date="2020-05" db="EMBL/GenBank/DDBJ databases">
        <authorList>
            <person name="Chiriac C."/>
            <person name="Salcher M."/>
            <person name="Ghai R."/>
            <person name="Kavagutti S V."/>
        </authorList>
    </citation>
    <scope>NUCLEOTIDE SEQUENCE</scope>
</reference>
<keyword evidence="9 13" id="KW-0472">Membrane</keyword>
<evidence type="ECO:0000256" key="13">
    <source>
        <dbReference type="SAM" id="Phobius"/>
    </source>
</evidence>
<dbReference type="EMBL" id="CAFAAL010000004">
    <property type="protein sequence ID" value="CAB4792262.1"/>
    <property type="molecule type" value="Genomic_DNA"/>
</dbReference>
<protein>
    <submittedName>
        <fullName evidence="14">Unannotated protein</fullName>
    </submittedName>
</protein>
<feature type="transmembrane region" description="Helical" evidence="13">
    <location>
        <begin position="338"/>
        <end position="358"/>
    </location>
</feature>
<keyword evidence="8" id="KW-0443">Lipid metabolism</keyword>
<keyword evidence="2" id="KW-1003">Cell membrane</keyword>
<feature type="transmembrane region" description="Helical" evidence="13">
    <location>
        <begin position="370"/>
        <end position="388"/>
    </location>
</feature>
<dbReference type="AlphaFoldDB" id="A0A6J6X6B7"/>
<feature type="transmembrane region" description="Helical" evidence="13">
    <location>
        <begin position="253"/>
        <end position="271"/>
    </location>
</feature>
<dbReference type="GO" id="GO:0016024">
    <property type="term" value="P:CDP-diacylglycerol biosynthetic process"/>
    <property type="evidence" value="ECO:0007669"/>
    <property type="project" value="TreeGrafter"/>
</dbReference>
<keyword evidence="3" id="KW-0444">Lipid biosynthesis</keyword>
<feature type="compositionally biased region" description="Basic and acidic residues" evidence="12">
    <location>
        <begin position="75"/>
        <end position="89"/>
    </location>
</feature>
<evidence type="ECO:0000256" key="3">
    <source>
        <dbReference type="ARBA" id="ARBA00022516"/>
    </source>
</evidence>
<feature type="compositionally biased region" description="Basic and acidic residues" evidence="12">
    <location>
        <begin position="197"/>
        <end position="216"/>
    </location>
</feature>
<sequence>MSDDMWRKGSGSGQDDEFEDFGELRFSDDEGDDEPAPLSFGDNDTGSLPHWTEKPTGELPRLFGDDPSGSVSRPIPRDSSRDVSRDVSREAASVDETGEVDVWGSYSGTAPRPIPDRPSGATVRPDDSSSGGRPRVRLGESTGGTRRDDTTGTSTRPIPNVRRDETSGTSGTSRAGRISISTDDTQGRPVTGSRPRPATERGPRPRPDARPSDRGQRSVPARPGVAGRDMPTAIAVGLLMLAAFIAALLWKPVAVLAIVVLVCGLAAVEFFEKVSDKGYRPASIVGITASICAPLAAYWVGDGALPLVFTLALMAAAVTFVGATNIQASPMPNMAITSLGMLWIGMMGSFAALLAGVSNVPGLANVGTDTLFMVAVGVIANDVGALFVGSAAGKNPLRAWISPNKTVEGLMGGTLATLIAMWVVSLQSDTWNNVGEVLMLAILVAVLAPLGDLVESMFKRNLDIKDFGTVIRGHGGVLDRFDGFLFVLPAAYYLLMVLQPYAS</sequence>
<feature type="compositionally biased region" description="Polar residues" evidence="12">
    <location>
        <begin position="167"/>
        <end position="184"/>
    </location>
</feature>
<dbReference type="PANTHER" id="PTHR46382">
    <property type="entry name" value="PHOSPHATIDATE CYTIDYLYLTRANSFERASE"/>
    <property type="match status" value="1"/>
</dbReference>
<feature type="region of interest" description="Disordered" evidence="12">
    <location>
        <begin position="1"/>
        <end position="226"/>
    </location>
</feature>
<dbReference type="GO" id="GO:0004605">
    <property type="term" value="F:phosphatidate cytidylyltransferase activity"/>
    <property type="evidence" value="ECO:0007669"/>
    <property type="project" value="TreeGrafter"/>
</dbReference>
<evidence type="ECO:0000256" key="5">
    <source>
        <dbReference type="ARBA" id="ARBA00022692"/>
    </source>
</evidence>
<dbReference type="Pfam" id="PF01148">
    <property type="entry name" value="CTP_transf_1"/>
    <property type="match status" value="1"/>
</dbReference>
<feature type="transmembrane region" description="Helical" evidence="13">
    <location>
        <begin position="409"/>
        <end position="425"/>
    </location>
</feature>
<feature type="transmembrane region" description="Helical" evidence="13">
    <location>
        <begin position="230"/>
        <end position="247"/>
    </location>
</feature>
<gene>
    <name evidence="14" type="ORF">UFOPK3004_00108</name>
</gene>
<feature type="transmembrane region" description="Helical" evidence="13">
    <location>
        <begin position="283"/>
        <end position="301"/>
    </location>
</feature>
<keyword evidence="6" id="KW-0548">Nucleotidyltransferase</keyword>
<evidence type="ECO:0000256" key="8">
    <source>
        <dbReference type="ARBA" id="ARBA00023098"/>
    </source>
</evidence>
<name>A0A6J6X6B7_9ZZZZ</name>
<keyword evidence="11" id="KW-1208">Phospholipid metabolism</keyword>
<feature type="transmembrane region" description="Helical" evidence="13">
    <location>
        <begin position="481"/>
        <end position="502"/>
    </location>
</feature>
<evidence type="ECO:0000256" key="7">
    <source>
        <dbReference type="ARBA" id="ARBA00022989"/>
    </source>
</evidence>
<keyword evidence="7 13" id="KW-1133">Transmembrane helix</keyword>
<feature type="transmembrane region" description="Helical" evidence="13">
    <location>
        <begin position="437"/>
        <end position="454"/>
    </location>
</feature>
<feature type="transmembrane region" description="Helical" evidence="13">
    <location>
        <begin position="307"/>
        <end position="326"/>
    </location>
</feature>
<evidence type="ECO:0000256" key="12">
    <source>
        <dbReference type="SAM" id="MobiDB-lite"/>
    </source>
</evidence>
<dbReference type="GO" id="GO:0005886">
    <property type="term" value="C:plasma membrane"/>
    <property type="evidence" value="ECO:0007669"/>
    <property type="project" value="UniProtKB-SubCell"/>
</dbReference>
<evidence type="ECO:0000256" key="10">
    <source>
        <dbReference type="ARBA" id="ARBA00023209"/>
    </source>
</evidence>
<proteinExistence type="predicted"/>
<keyword evidence="10" id="KW-0594">Phospholipid biosynthesis</keyword>
<keyword evidence="5 13" id="KW-0812">Transmembrane</keyword>
<comment type="subcellular location">
    <subcellularLocation>
        <location evidence="1">Cell membrane</location>
        <topology evidence="1">Multi-pass membrane protein</topology>
    </subcellularLocation>
</comment>
<organism evidence="14">
    <name type="scientific">freshwater metagenome</name>
    <dbReference type="NCBI Taxonomy" id="449393"/>
    <lineage>
        <taxon>unclassified sequences</taxon>
        <taxon>metagenomes</taxon>
        <taxon>ecological metagenomes</taxon>
    </lineage>
</organism>
<accession>A0A6J6X6B7</accession>
<evidence type="ECO:0000256" key="2">
    <source>
        <dbReference type="ARBA" id="ARBA00022475"/>
    </source>
</evidence>
<evidence type="ECO:0000256" key="11">
    <source>
        <dbReference type="ARBA" id="ARBA00023264"/>
    </source>
</evidence>
<evidence type="ECO:0000313" key="14">
    <source>
        <dbReference type="EMBL" id="CAB4792262.1"/>
    </source>
</evidence>